<dbReference type="RefSeq" id="WP_064219700.1">
    <property type="nucleotide sequence ID" value="NZ_LVXZ01000159.1"/>
</dbReference>
<evidence type="ECO:0000313" key="1">
    <source>
        <dbReference type="EMBL" id="OAP88552.1"/>
    </source>
</evidence>
<name>A0A179BA04_ACIFR</name>
<gene>
    <name evidence="1" type="ORF">A4H96_11335</name>
</gene>
<dbReference type="EMBL" id="LVXZ01000159">
    <property type="protein sequence ID" value="OAP88552.1"/>
    <property type="molecule type" value="Genomic_DNA"/>
</dbReference>
<dbReference type="AlphaFoldDB" id="A0A179BA04"/>
<accession>A0A179BA04</accession>
<keyword evidence="2" id="KW-1185">Reference proteome</keyword>
<comment type="caution">
    <text evidence="1">The sequence shown here is derived from an EMBL/GenBank/DDBJ whole genome shotgun (WGS) entry which is preliminary data.</text>
</comment>
<dbReference type="Proteomes" id="UP000078302">
    <property type="component" value="Unassembled WGS sequence"/>
</dbReference>
<sequence>MAKKFKFICMQRVPIRDFLALEKWPTHEPEIDGYDHHLRIALIKDGDRQYRYGLNVERWIYQVSAMVFILEVNQGEVS</sequence>
<reference evidence="1 2" key="1">
    <citation type="submission" date="2016-04" db="EMBL/GenBank/DDBJ databases">
        <title>Acidithiobacillus ferrooxidans genome sequencing and assembly.</title>
        <authorList>
            <person name="Zhou Z."/>
        </authorList>
    </citation>
    <scope>NUCLEOTIDE SEQUENCE [LARGE SCALE GENOMIC DNA]</scope>
    <source>
        <strain evidence="1 2">BY0502</strain>
    </source>
</reference>
<evidence type="ECO:0000313" key="2">
    <source>
        <dbReference type="Proteomes" id="UP000078302"/>
    </source>
</evidence>
<protein>
    <submittedName>
        <fullName evidence="1">Uncharacterized protein</fullName>
    </submittedName>
</protein>
<organism evidence="1 2">
    <name type="scientific">Acidithiobacillus ferrooxidans</name>
    <name type="common">Thiobacillus ferrooxidans</name>
    <dbReference type="NCBI Taxonomy" id="920"/>
    <lineage>
        <taxon>Bacteria</taxon>
        <taxon>Pseudomonadati</taxon>
        <taxon>Pseudomonadota</taxon>
        <taxon>Acidithiobacillia</taxon>
        <taxon>Acidithiobacillales</taxon>
        <taxon>Acidithiobacillaceae</taxon>
        <taxon>Acidithiobacillus</taxon>
    </lineage>
</organism>
<proteinExistence type="predicted"/>